<name>A0A1H3CZQ9_THIRO</name>
<organism evidence="19 20">
    <name type="scientific">Thiocapsa roseopersicina</name>
    <dbReference type="NCBI Taxonomy" id="1058"/>
    <lineage>
        <taxon>Bacteria</taxon>
        <taxon>Pseudomonadati</taxon>
        <taxon>Pseudomonadota</taxon>
        <taxon>Gammaproteobacteria</taxon>
        <taxon>Chromatiales</taxon>
        <taxon>Chromatiaceae</taxon>
        <taxon>Thiocapsa</taxon>
    </lineage>
</organism>
<keyword evidence="6" id="KW-0813">Transport</keyword>
<evidence type="ECO:0000256" key="16">
    <source>
        <dbReference type="SAM" id="MobiDB-lite"/>
    </source>
</evidence>
<feature type="region of interest" description="Disordered" evidence="16">
    <location>
        <begin position="133"/>
        <end position="157"/>
    </location>
</feature>
<protein>
    <recommendedName>
        <fullName evidence="5">phosphoenolpyruvate--protein phosphotransferase</fullName>
        <ecNumber evidence="5">2.7.3.9</ecNumber>
    </recommendedName>
</protein>
<dbReference type="InterPro" id="IPR000032">
    <property type="entry name" value="HPr-like"/>
</dbReference>
<dbReference type="PRINTS" id="PR01736">
    <property type="entry name" value="PHPHTRNFRASE"/>
</dbReference>
<evidence type="ECO:0000256" key="13">
    <source>
        <dbReference type="ARBA" id="ARBA00022777"/>
    </source>
</evidence>
<dbReference type="Pfam" id="PF02896">
    <property type="entry name" value="PEP-utilizers_C"/>
    <property type="match status" value="1"/>
</dbReference>
<dbReference type="InterPro" id="IPR008731">
    <property type="entry name" value="PTS_EIN"/>
</dbReference>
<dbReference type="InterPro" id="IPR000121">
    <property type="entry name" value="PEP_util_C"/>
</dbReference>
<evidence type="ECO:0000256" key="12">
    <source>
        <dbReference type="ARBA" id="ARBA00022723"/>
    </source>
</evidence>
<dbReference type="Pfam" id="PF00381">
    <property type="entry name" value="PTS-HPr"/>
    <property type="match status" value="1"/>
</dbReference>
<dbReference type="InterPro" id="IPR036618">
    <property type="entry name" value="PtsI_HPr-bd_sf"/>
</dbReference>
<dbReference type="EC" id="2.7.3.9" evidence="5"/>
<comment type="subcellular location">
    <subcellularLocation>
        <location evidence="3">Cytoplasm</location>
    </subcellularLocation>
</comment>
<proteinExistence type="inferred from homology"/>
<dbReference type="SUPFAM" id="SSF55594">
    <property type="entry name" value="HPr-like"/>
    <property type="match status" value="1"/>
</dbReference>
<dbReference type="InterPro" id="IPR015813">
    <property type="entry name" value="Pyrv/PenolPyrv_kinase-like_dom"/>
</dbReference>
<dbReference type="PROSITE" id="PS51094">
    <property type="entry name" value="PTS_EIIA_TYPE_2"/>
    <property type="match status" value="1"/>
</dbReference>
<evidence type="ECO:0000256" key="7">
    <source>
        <dbReference type="ARBA" id="ARBA00022490"/>
    </source>
</evidence>
<dbReference type="PRINTS" id="PR00107">
    <property type="entry name" value="PHOSPHOCPHPR"/>
</dbReference>
<dbReference type="PANTHER" id="PTHR46244">
    <property type="entry name" value="PHOSPHOENOLPYRUVATE-PROTEIN PHOSPHOTRANSFERASE"/>
    <property type="match status" value="1"/>
</dbReference>
<feature type="compositionally biased region" description="Polar residues" evidence="16">
    <location>
        <begin position="133"/>
        <end position="143"/>
    </location>
</feature>
<keyword evidence="7" id="KW-0963">Cytoplasm</keyword>
<dbReference type="PROSITE" id="PS00372">
    <property type="entry name" value="PTS_EIIA_TYPE_2_HIS"/>
    <property type="match status" value="1"/>
</dbReference>
<evidence type="ECO:0000256" key="8">
    <source>
        <dbReference type="ARBA" id="ARBA00022553"/>
    </source>
</evidence>
<dbReference type="AlphaFoldDB" id="A0A1H3CZQ9"/>
<feature type="domain" description="HPr" evidence="18">
    <location>
        <begin position="158"/>
        <end position="245"/>
    </location>
</feature>
<dbReference type="STRING" id="1058.SAMN05421783_14012"/>
<dbReference type="GO" id="GO:0005737">
    <property type="term" value="C:cytoplasm"/>
    <property type="evidence" value="ECO:0007669"/>
    <property type="project" value="UniProtKB-SubCell"/>
</dbReference>
<evidence type="ECO:0000259" key="17">
    <source>
        <dbReference type="PROSITE" id="PS51094"/>
    </source>
</evidence>
<dbReference type="CDD" id="cd00367">
    <property type="entry name" value="PTS-HPr_like"/>
    <property type="match status" value="1"/>
</dbReference>
<evidence type="ECO:0000256" key="1">
    <source>
        <dbReference type="ARBA" id="ARBA00000683"/>
    </source>
</evidence>
<keyword evidence="13" id="KW-0418">Kinase</keyword>
<evidence type="ECO:0000256" key="3">
    <source>
        <dbReference type="ARBA" id="ARBA00004496"/>
    </source>
</evidence>
<dbReference type="Pfam" id="PF05524">
    <property type="entry name" value="PEP-utilisers_N"/>
    <property type="match status" value="1"/>
</dbReference>
<comment type="similarity">
    <text evidence="4">Belongs to the PEP-utilizing enzyme family.</text>
</comment>
<dbReference type="Gene3D" id="1.10.274.10">
    <property type="entry name" value="PtsI, HPr-binding domain"/>
    <property type="match status" value="1"/>
</dbReference>
<comment type="catalytic activity">
    <reaction evidence="1">
        <text>L-histidyl-[protein] + phosphoenolpyruvate = N(pros)-phospho-L-histidyl-[protein] + pyruvate</text>
        <dbReference type="Rhea" id="RHEA:23880"/>
        <dbReference type="Rhea" id="RHEA-COMP:9745"/>
        <dbReference type="Rhea" id="RHEA-COMP:9746"/>
        <dbReference type="ChEBI" id="CHEBI:15361"/>
        <dbReference type="ChEBI" id="CHEBI:29979"/>
        <dbReference type="ChEBI" id="CHEBI:58702"/>
        <dbReference type="ChEBI" id="CHEBI:64837"/>
        <dbReference type="EC" id="2.7.3.9"/>
    </reaction>
</comment>
<dbReference type="Gene3D" id="3.20.20.60">
    <property type="entry name" value="Phosphoenolpyruvate-binding domains"/>
    <property type="match status" value="1"/>
</dbReference>
<evidence type="ECO:0000256" key="5">
    <source>
        <dbReference type="ARBA" id="ARBA00012232"/>
    </source>
</evidence>
<keyword evidence="9" id="KW-0762">Sugar transport</keyword>
<dbReference type="GO" id="GO:0009401">
    <property type="term" value="P:phosphoenolpyruvate-dependent sugar phosphotransferase system"/>
    <property type="evidence" value="ECO:0007669"/>
    <property type="project" value="UniProtKB-KW"/>
</dbReference>
<dbReference type="EMBL" id="FNNZ01000040">
    <property type="protein sequence ID" value="SDX59566.1"/>
    <property type="molecule type" value="Genomic_DNA"/>
</dbReference>
<dbReference type="PROSITE" id="PS51350">
    <property type="entry name" value="PTS_HPR_DOM"/>
    <property type="match status" value="1"/>
</dbReference>
<feature type="coiled-coil region" evidence="15">
    <location>
        <begin position="302"/>
        <end position="329"/>
    </location>
</feature>
<dbReference type="InterPro" id="IPR016152">
    <property type="entry name" value="PTrfase/Anion_transptr"/>
</dbReference>
<evidence type="ECO:0000256" key="15">
    <source>
        <dbReference type="SAM" id="Coils"/>
    </source>
</evidence>
<dbReference type="SUPFAM" id="SSF51621">
    <property type="entry name" value="Phosphoenolpyruvate/pyruvate domain"/>
    <property type="match status" value="1"/>
</dbReference>
<dbReference type="InterPro" id="IPR035895">
    <property type="entry name" value="HPr-like_sf"/>
</dbReference>
<dbReference type="RefSeq" id="WP_093038131.1">
    <property type="nucleotide sequence ID" value="NZ_FNNZ01000040.1"/>
</dbReference>
<evidence type="ECO:0000256" key="10">
    <source>
        <dbReference type="ARBA" id="ARBA00022679"/>
    </source>
</evidence>
<evidence type="ECO:0000259" key="18">
    <source>
        <dbReference type="PROSITE" id="PS51350"/>
    </source>
</evidence>
<keyword evidence="20" id="KW-1185">Reference proteome</keyword>
<dbReference type="OrthoDB" id="9765468at2"/>
<keyword evidence="8" id="KW-0597">Phosphoprotein</keyword>
<dbReference type="Proteomes" id="UP000198816">
    <property type="component" value="Unassembled WGS sequence"/>
</dbReference>
<gene>
    <name evidence="19" type="ORF">SAMN05421783_14012</name>
</gene>
<evidence type="ECO:0000313" key="19">
    <source>
        <dbReference type="EMBL" id="SDX59566.1"/>
    </source>
</evidence>
<sequence length="821" mass="86434">MISLDLSAVRLGATAVDKTDAIRQVGRILVEAGYIEPGYVESLLARERVANTFLGNGIAIPHGVPKDRGMIKETGVAVLQVPDGVEWNPGDRVHLVVGIAAKSDEHLQILTNLTDVLGDAAEAARLARTTNPADIGQRLSTGTAPAKPAAEPLPDDLPNHFDAVITSPHGLHARPATALVDIAKGFGATIRVRHGNRAGDAKSLIALLNLGIESGTTIRVMAEGADADAALAALRDAIDSGLEEEEETAGAAGSAELPRIDWEGPSVAAVAASPGLALGPVWQYQRGKIVVAATARDPAAELTRLDRAIEAAKRELAELYEEVKARTGAGKAAIFLAHAEFLADQGLTDRAKLLIREDARSAGYAWEQSIGEQAKVLAAQQDALLAARALDLRDVGRRVLRMLAERIEDEPKLPDTPVILIADDLSPSDTARLDPALALGICTAAGGPTSHTAIIARSLGIPAVVGAGDSVLDIADGSPIVLDGNSGTLVLIPTDADRANAERARADMATQREAERRACYQPAITTDGARIEVVANIAAPEEAGRAVEAGGEGVGLLRTEFLFLGRDQAPSEDEQTAAYTEMVRALNGLPIIIRTLDIGGDKAVPYMSMPAEENPFLGERGIRLCLNRPELFRTQLRAIFRAAAHGPVRIMYPMISTLEELKRAKALTEEVRLEVGAAPVEIGIMIEVPSAVMMAEELAAEADFFSIGSNDLTQYCLAVDRMHPLLSRQADGLHPAVLRMIDATVRAADKAGIWVGVCGGIAGDPRGVVILAGLGVRELSVSIPSIAAVKAQIRGLSMEQARGLARRALACSTSAAVRGLR</sequence>
<evidence type="ECO:0000256" key="6">
    <source>
        <dbReference type="ARBA" id="ARBA00022448"/>
    </source>
</evidence>
<evidence type="ECO:0000256" key="2">
    <source>
        <dbReference type="ARBA" id="ARBA00001946"/>
    </source>
</evidence>
<dbReference type="PANTHER" id="PTHR46244:SF6">
    <property type="entry name" value="PHOSPHOENOLPYRUVATE-PROTEIN PHOSPHOTRANSFERASE"/>
    <property type="match status" value="1"/>
</dbReference>
<keyword evidence="11" id="KW-0598">Phosphotransferase system</keyword>
<dbReference type="PROSITE" id="PS00369">
    <property type="entry name" value="PTS_HPR_HIS"/>
    <property type="match status" value="1"/>
</dbReference>
<dbReference type="PROSITE" id="PS00370">
    <property type="entry name" value="PEP_ENZYMES_PHOS_SITE"/>
    <property type="match status" value="1"/>
</dbReference>
<reference evidence="20" key="1">
    <citation type="submission" date="2016-10" db="EMBL/GenBank/DDBJ databases">
        <authorList>
            <person name="Varghese N."/>
            <person name="Submissions S."/>
        </authorList>
    </citation>
    <scope>NUCLEOTIDE SEQUENCE [LARGE SCALE GENOMIC DNA]</scope>
    <source>
        <strain evidence="20">DSM 217</strain>
    </source>
</reference>
<dbReference type="InterPro" id="IPR006318">
    <property type="entry name" value="PTS_EI-like"/>
</dbReference>
<dbReference type="InterPro" id="IPR050499">
    <property type="entry name" value="PEP-utilizing_PTS_enzyme"/>
</dbReference>
<feature type="domain" description="PTS EIIA type-2" evidence="17">
    <location>
        <begin position="2"/>
        <end position="142"/>
    </location>
</feature>
<keyword evidence="14" id="KW-0460">Magnesium</keyword>
<evidence type="ECO:0000313" key="20">
    <source>
        <dbReference type="Proteomes" id="UP000198816"/>
    </source>
</evidence>
<dbReference type="NCBIfam" id="TIGR01417">
    <property type="entry name" value="PTS_I_fam"/>
    <property type="match status" value="1"/>
</dbReference>
<keyword evidence="12" id="KW-0479">Metal-binding</keyword>
<evidence type="ECO:0000256" key="11">
    <source>
        <dbReference type="ARBA" id="ARBA00022683"/>
    </source>
</evidence>
<dbReference type="InterPro" id="IPR018274">
    <property type="entry name" value="PEP_util_AS"/>
</dbReference>
<dbReference type="NCBIfam" id="TIGR01003">
    <property type="entry name" value="PTS_HPr_family"/>
    <property type="match status" value="1"/>
</dbReference>
<dbReference type="InterPro" id="IPR008279">
    <property type="entry name" value="PEP-util_enz_mobile_dom"/>
</dbReference>
<dbReference type="Gene3D" id="3.50.30.10">
    <property type="entry name" value="Phosphohistidine domain"/>
    <property type="match status" value="1"/>
</dbReference>
<dbReference type="GO" id="GO:0008965">
    <property type="term" value="F:phosphoenolpyruvate-protein phosphotransferase activity"/>
    <property type="evidence" value="ECO:0007669"/>
    <property type="project" value="UniProtKB-EC"/>
</dbReference>
<dbReference type="Gene3D" id="3.40.930.10">
    <property type="entry name" value="Mannitol-specific EII, Chain A"/>
    <property type="match status" value="1"/>
</dbReference>
<dbReference type="InterPro" id="IPR001020">
    <property type="entry name" value="PTS_HPr_His_P_site"/>
</dbReference>
<dbReference type="GO" id="GO:0016301">
    <property type="term" value="F:kinase activity"/>
    <property type="evidence" value="ECO:0007669"/>
    <property type="project" value="UniProtKB-KW"/>
</dbReference>
<dbReference type="Pfam" id="PF00391">
    <property type="entry name" value="PEP-utilizers"/>
    <property type="match status" value="1"/>
</dbReference>
<dbReference type="Pfam" id="PF00359">
    <property type="entry name" value="PTS_EIIA_2"/>
    <property type="match status" value="1"/>
</dbReference>
<dbReference type="Gene3D" id="3.30.1340.10">
    <property type="entry name" value="HPr-like"/>
    <property type="match status" value="1"/>
</dbReference>
<dbReference type="InterPro" id="IPR040442">
    <property type="entry name" value="Pyrv_kinase-like_dom_sf"/>
</dbReference>
<evidence type="ECO:0000256" key="9">
    <source>
        <dbReference type="ARBA" id="ARBA00022597"/>
    </source>
</evidence>
<dbReference type="InterPro" id="IPR002178">
    <property type="entry name" value="PTS_EIIA_type-2_dom"/>
</dbReference>
<evidence type="ECO:0000256" key="4">
    <source>
        <dbReference type="ARBA" id="ARBA00007837"/>
    </source>
</evidence>
<evidence type="ECO:0000256" key="14">
    <source>
        <dbReference type="ARBA" id="ARBA00022842"/>
    </source>
</evidence>
<dbReference type="GO" id="GO:0046872">
    <property type="term" value="F:metal ion binding"/>
    <property type="evidence" value="ECO:0007669"/>
    <property type="project" value="UniProtKB-KW"/>
</dbReference>
<comment type="cofactor">
    <cofactor evidence="2">
        <name>Mg(2+)</name>
        <dbReference type="ChEBI" id="CHEBI:18420"/>
    </cofactor>
</comment>
<dbReference type="CDD" id="cd00211">
    <property type="entry name" value="PTS_IIA_fru"/>
    <property type="match status" value="1"/>
</dbReference>
<dbReference type="InterPro" id="IPR036637">
    <property type="entry name" value="Phosphohistidine_dom_sf"/>
</dbReference>
<accession>A0A1H3CZQ9</accession>
<keyword evidence="10" id="KW-0808">Transferase</keyword>
<keyword evidence="15" id="KW-0175">Coiled coil</keyword>
<dbReference type="SUPFAM" id="SSF47831">
    <property type="entry name" value="Enzyme I of the PEP:sugar phosphotransferase system HPr-binding (sub)domain"/>
    <property type="match status" value="1"/>
</dbReference>
<dbReference type="SUPFAM" id="SSF52009">
    <property type="entry name" value="Phosphohistidine domain"/>
    <property type="match status" value="1"/>
</dbReference>
<dbReference type="SUPFAM" id="SSF55804">
    <property type="entry name" value="Phoshotransferase/anion transport protein"/>
    <property type="match status" value="1"/>
</dbReference>